<sequence length="68" mass="7353">AYGWHVVRGVDGHDADAIKAAIEEARIDADHALVHAGFHRAFGPLLPVATKPTVRCGFFFVWGSPDGR</sequence>
<dbReference type="Gene3D" id="3.40.50.970">
    <property type="match status" value="1"/>
</dbReference>
<keyword evidence="3" id="KW-1185">Reference proteome</keyword>
<evidence type="ECO:0000313" key="2">
    <source>
        <dbReference type="EMBL" id="PLR41999.1"/>
    </source>
</evidence>
<dbReference type="Pfam" id="PF00456">
    <property type="entry name" value="Transketolase_N"/>
    <property type="match status" value="1"/>
</dbReference>
<comment type="caution">
    <text evidence="2">The sequence shown here is derived from an EMBL/GenBank/DDBJ whole genome shotgun (WGS) entry which is preliminary data.</text>
</comment>
<name>A0A2N5EH39_9GAMM</name>
<organism evidence="2 3">
    <name type="scientific">Chimaeribacter arupi</name>
    <dbReference type="NCBI Taxonomy" id="2060066"/>
    <lineage>
        <taxon>Bacteria</taxon>
        <taxon>Pseudomonadati</taxon>
        <taxon>Pseudomonadota</taxon>
        <taxon>Gammaproteobacteria</taxon>
        <taxon>Enterobacterales</taxon>
        <taxon>Yersiniaceae</taxon>
        <taxon>Chimaeribacter</taxon>
    </lineage>
</organism>
<proteinExistence type="predicted"/>
<feature type="non-terminal residue" evidence="2">
    <location>
        <position position="1"/>
    </location>
</feature>
<accession>A0A2N5EH39</accession>
<dbReference type="Proteomes" id="UP000234626">
    <property type="component" value="Unassembled WGS sequence"/>
</dbReference>
<dbReference type="InterPro" id="IPR005474">
    <property type="entry name" value="Transketolase_N"/>
</dbReference>
<evidence type="ECO:0000313" key="3">
    <source>
        <dbReference type="Proteomes" id="UP000234626"/>
    </source>
</evidence>
<dbReference type="InterPro" id="IPR029061">
    <property type="entry name" value="THDP-binding"/>
</dbReference>
<gene>
    <name evidence="2" type="ORF">CYR34_21500</name>
</gene>
<dbReference type="SUPFAM" id="SSF52518">
    <property type="entry name" value="Thiamin diphosphate-binding fold (THDP-binding)"/>
    <property type="match status" value="1"/>
</dbReference>
<reference evidence="2 3" key="1">
    <citation type="submission" date="2017-12" db="EMBL/GenBank/DDBJ databases">
        <title>Characterization of six clinical isolates of Enterochimera gen. nov., a novel genus of the Yersiniaciae family and the three species Enterochimera arupensis sp. nov., Enterochimera coloradensis sp. nov, and Enterochimera californica sp. nov.</title>
        <authorList>
            <person name="Rossi A."/>
            <person name="Fisher M."/>
        </authorList>
    </citation>
    <scope>NUCLEOTIDE SEQUENCE [LARGE SCALE GENOMIC DNA]</scope>
    <source>
        <strain evidence="2 3">2016Iso1</strain>
    </source>
</reference>
<dbReference type="RefSeq" id="WP_175579025.1">
    <property type="nucleotide sequence ID" value="NZ_PJZK01000078.1"/>
</dbReference>
<dbReference type="EMBL" id="PJZK01000078">
    <property type="protein sequence ID" value="PLR41999.1"/>
    <property type="molecule type" value="Genomic_DNA"/>
</dbReference>
<protein>
    <recommendedName>
        <fullName evidence="1">Transketolase N-terminal domain-containing protein</fullName>
    </recommendedName>
</protein>
<evidence type="ECO:0000259" key="1">
    <source>
        <dbReference type="Pfam" id="PF00456"/>
    </source>
</evidence>
<dbReference type="AlphaFoldDB" id="A0A2N5EH39"/>
<feature type="domain" description="Transketolase N-terminal" evidence="1">
    <location>
        <begin position="1"/>
        <end position="31"/>
    </location>
</feature>
<feature type="non-terminal residue" evidence="2">
    <location>
        <position position="68"/>
    </location>
</feature>